<dbReference type="Proteomes" id="UP000648075">
    <property type="component" value="Unassembled WGS sequence"/>
</dbReference>
<reference evidence="2" key="2">
    <citation type="submission" date="2020-09" db="EMBL/GenBank/DDBJ databases">
        <authorList>
            <person name="Sun Q."/>
            <person name="Kim S."/>
        </authorList>
    </citation>
    <scope>NUCLEOTIDE SEQUENCE</scope>
    <source>
        <strain evidence="2">KCTC 32255</strain>
    </source>
</reference>
<protein>
    <submittedName>
        <fullName evidence="2">Phosphotransferase</fullName>
    </submittedName>
</protein>
<evidence type="ECO:0000313" key="3">
    <source>
        <dbReference type="Proteomes" id="UP000648075"/>
    </source>
</evidence>
<dbReference type="InterPro" id="IPR041726">
    <property type="entry name" value="ACAD10_11_N"/>
</dbReference>
<accession>A0A918P8V0</accession>
<dbReference type="CDD" id="cd05154">
    <property type="entry name" value="ACAD10_11_N-like"/>
    <property type="match status" value="1"/>
</dbReference>
<evidence type="ECO:0000259" key="1">
    <source>
        <dbReference type="Pfam" id="PF01636"/>
    </source>
</evidence>
<evidence type="ECO:0000313" key="2">
    <source>
        <dbReference type="EMBL" id="GGY90573.1"/>
    </source>
</evidence>
<dbReference type="SUPFAM" id="SSF56112">
    <property type="entry name" value="Protein kinase-like (PK-like)"/>
    <property type="match status" value="1"/>
</dbReference>
<dbReference type="Gene3D" id="3.90.1200.10">
    <property type="match status" value="1"/>
</dbReference>
<dbReference type="InterPro" id="IPR002575">
    <property type="entry name" value="Aminoglycoside_PTrfase"/>
</dbReference>
<organism evidence="2 3">
    <name type="scientific">Novosphingobium colocasiae</name>
    <dbReference type="NCBI Taxonomy" id="1256513"/>
    <lineage>
        <taxon>Bacteria</taxon>
        <taxon>Pseudomonadati</taxon>
        <taxon>Pseudomonadota</taxon>
        <taxon>Alphaproteobacteria</taxon>
        <taxon>Sphingomonadales</taxon>
        <taxon>Sphingomonadaceae</taxon>
        <taxon>Novosphingobium</taxon>
    </lineage>
</organism>
<dbReference type="InterPro" id="IPR011009">
    <property type="entry name" value="Kinase-like_dom_sf"/>
</dbReference>
<sequence>MNAATASEDAALGARIAVLMSGATITGLTRVFGGNARRAFAFTAALPDGRACDCIMLCQAGGSHVESDTADEFAVLHALNGSGVRAPEALALDAGGTVAGGPGIVLARIGGEANAVRFLKLDAGTGRALTLDLADATADLHRFDWQAGALARHPRWSVADPVAAQIEAWRARYIEHRAEPLPLMAWLFDWLRANAPRPVRTVMVHGDLRPGNFLYDGAAVTAILDWEMAHPGDPAEDIAWIYRAMWSPERFVPLAEFCERHAARAGFRVPPRSVAFYRIFTEVKFATISLAASHAFAAGKTANLRHADRAAKVPGCVAQALDWIGQWEREIVDAAA</sequence>
<dbReference type="InterPro" id="IPR051678">
    <property type="entry name" value="AGP_Transferase"/>
</dbReference>
<keyword evidence="3" id="KW-1185">Reference proteome</keyword>
<dbReference type="RefSeq" id="WP_189619190.1">
    <property type="nucleotide sequence ID" value="NZ_BMZA01000001.1"/>
</dbReference>
<dbReference type="AlphaFoldDB" id="A0A918P8V0"/>
<comment type="caution">
    <text evidence="2">The sequence shown here is derived from an EMBL/GenBank/DDBJ whole genome shotgun (WGS) entry which is preliminary data.</text>
</comment>
<reference evidence="2" key="1">
    <citation type="journal article" date="2014" name="Int. J. Syst. Evol. Microbiol.">
        <title>Complete genome sequence of Corynebacterium casei LMG S-19264T (=DSM 44701T), isolated from a smear-ripened cheese.</title>
        <authorList>
            <consortium name="US DOE Joint Genome Institute (JGI-PGF)"/>
            <person name="Walter F."/>
            <person name="Albersmeier A."/>
            <person name="Kalinowski J."/>
            <person name="Ruckert C."/>
        </authorList>
    </citation>
    <scope>NUCLEOTIDE SEQUENCE</scope>
    <source>
        <strain evidence="2">KCTC 32255</strain>
    </source>
</reference>
<name>A0A918P8V0_9SPHN</name>
<dbReference type="PANTHER" id="PTHR21310">
    <property type="entry name" value="AMINOGLYCOSIDE PHOSPHOTRANSFERASE-RELATED-RELATED"/>
    <property type="match status" value="1"/>
</dbReference>
<feature type="domain" description="Aminoglycoside phosphotransferase" evidence="1">
    <location>
        <begin position="64"/>
        <end position="252"/>
    </location>
</feature>
<proteinExistence type="predicted"/>
<dbReference type="Pfam" id="PF01636">
    <property type="entry name" value="APH"/>
    <property type="match status" value="1"/>
</dbReference>
<dbReference type="EMBL" id="BMZA01000001">
    <property type="protein sequence ID" value="GGY90573.1"/>
    <property type="molecule type" value="Genomic_DNA"/>
</dbReference>
<dbReference type="PANTHER" id="PTHR21310:SF57">
    <property type="entry name" value="BLR2944 PROTEIN"/>
    <property type="match status" value="1"/>
</dbReference>
<gene>
    <name evidence="2" type="ORF">GCM10011614_01560</name>
</gene>